<dbReference type="Proteomes" id="UP000615446">
    <property type="component" value="Unassembled WGS sequence"/>
</dbReference>
<dbReference type="Pfam" id="PF07714">
    <property type="entry name" value="PK_Tyr_Ser-Thr"/>
    <property type="match status" value="1"/>
</dbReference>
<organism evidence="2 3">
    <name type="scientific">Rhizophagus clarus</name>
    <dbReference type="NCBI Taxonomy" id="94130"/>
    <lineage>
        <taxon>Eukaryota</taxon>
        <taxon>Fungi</taxon>
        <taxon>Fungi incertae sedis</taxon>
        <taxon>Mucoromycota</taxon>
        <taxon>Glomeromycotina</taxon>
        <taxon>Glomeromycetes</taxon>
        <taxon>Glomerales</taxon>
        <taxon>Glomeraceae</taxon>
        <taxon>Rhizophagus</taxon>
    </lineage>
</organism>
<dbReference type="OrthoDB" id="2393646at2759"/>
<reference evidence="2" key="1">
    <citation type="submission" date="2019-10" db="EMBL/GenBank/DDBJ databases">
        <title>Conservation and host-specific expression of non-tandemly repeated heterogenous ribosome RNA gene in arbuscular mycorrhizal fungi.</title>
        <authorList>
            <person name="Maeda T."/>
            <person name="Kobayashi Y."/>
            <person name="Nakagawa T."/>
            <person name="Ezawa T."/>
            <person name="Yamaguchi K."/>
            <person name="Bino T."/>
            <person name="Nishimoto Y."/>
            <person name="Shigenobu S."/>
            <person name="Kawaguchi M."/>
        </authorList>
    </citation>
    <scope>NUCLEOTIDE SEQUENCE</scope>
    <source>
        <strain evidence="2">HR1</strain>
    </source>
</reference>
<accession>A0A8H3KSC8</accession>
<evidence type="ECO:0000313" key="2">
    <source>
        <dbReference type="EMBL" id="GES75008.1"/>
    </source>
</evidence>
<dbReference type="SUPFAM" id="SSF56112">
    <property type="entry name" value="Protein kinase-like (PK-like)"/>
    <property type="match status" value="1"/>
</dbReference>
<comment type="caution">
    <text evidence="2">The sequence shown here is derived from an EMBL/GenBank/DDBJ whole genome shotgun (WGS) entry which is preliminary data.</text>
</comment>
<protein>
    <submittedName>
        <fullName evidence="2">Kinase-like domain-containing protein</fullName>
    </submittedName>
</protein>
<proteinExistence type="predicted"/>
<feature type="domain" description="Serine-threonine/tyrosine-protein kinase catalytic" evidence="1">
    <location>
        <begin position="8"/>
        <end position="81"/>
    </location>
</feature>
<evidence type="ECO:0000313" key="3">
    <source>
        <dbReference type="Proteomes" id="UP000615446"/>
    </source>
</evidence>
<keyword evidence="2" id="KW-0418">Kinase</keyword>
<gene>
    <name evidence="2" type="ORF">RCL2_000246100</name>
</gene>
<dbReference type="AlphaFoldDB" id="A0A8H3KSC8"/>
<dbReference type="InterPro" id="IPR001245">
    <property type="entry name" value="Ser-Thr/Tyr_kinase_cat_dom"/>
</dbReference>
<sequence>MIFFYIEEKEVALKCLDNLNENNLNENLNEFLNEWDNHEKCLTSDSIIYLYGFTKNPDTSNYMVIMDYASEGNLRRNLTKIIENNWNLRLMIDMKPSDIKTSQFTIAIVLILTTTANKFTSLNGTFEFFDIGFDFSV</sequence>
<dbReference type="Gene3D" id="1.10.510.10">
    <property type="entry name" value="Transferase(Phosphotransferase) domain 1"/>
    <property type="match status" value="1"/>
</dbReference>
<keyword evidence="2" id="KW-0808">Transferase</keyword>
<dbReference type="GO" id="GO:0004672">
    <property type="term" value="F:protein kinase activity"/>
    <property type="evidence" value="ECO:0007669"/>
    <property type="project" value="InterPro"/>
</dbReference>
<evidence type="ECO:0000259" key="1">
    <source>
        <dbReference type="Pfam" id="PF07714"/>
    </source>
</evidence>
<dbReference type="InterPro" id="IPR011009">
    <property type="entry name" value="Kinase-like_dom_sf"/>
</dbReference>
<name>A0A8H3KSC8_9GLOM</name>
<dbReference type="EMBL" id="BLAL01000013">
    <property type="protein sequence ID" value="GES75008.1"/>
    <property type="molecule type" value="Genomic_DNA"/>
</dbReference>